<protein>
    <submittedName>
        <fullName evidence="2">Uncharacterized protein</fullName>
    </submittedName>
</protein>
<organism evidence="2 3">
    <name type="scientific">Pseudooceanicola nanhaiensis</name>
    <dbReference type="NCBI Taxonomy" id="375761"/>
    <lineage>
        <taxon>Bacteria</taxon>
        <taxon>Pseudomonadati</taxon>
        <taxon>Pseudomonadota</taxon>
        <taxon>Alphaproteobacteria</taxon>
        <taxon>Rhodobacterales</taxon>
        <taxon>Paracoccaceae</taxon>
        <taxon>Pseudooceanicola</taxon>
    </lineage>
</organism>
<evidence type="ECO:0000256" key="1">
    <source>
        <dbReference type="SAM" id="SignalP"/>
    </source>
</evidence>
<comment type="caution">
    <text evidence="2">The sequence shown here is derived from an EMBL/GenBank/DDBJ whole genome shotgun (WGS) entry which is preliminary data.</text>
</comment>
<feature type="signal peptide" evidence="1">
    <location>
        <begin position="1"/>
        <end position="25"/>
    </location>
</feature>
<dbReference type="Proteomes" id="UP000649829">
    <property type="component" value="Unassembled WGS sequence"/>
</dbReference>
<evidence type="ECO:0000313" key="3">
    <source>
        <dbReference type="Proteomes" id="UP000649829"/>
    </source>
</evidence>
<dbReference type="EMBL" id="BMLF01000002">
    <property type="protein sequence ID" value="GGM09049.1"/>
    <property type="molecule type" value="Genomic_DNA"/>
</dbReference>
<reference evidence="2" key="2">
    <citation type="submission" date="2020-09" db="EMBL/GenBank/DDBJ databases">
        <authorList>
            <person name="Sun Q."/>
            <person name="Zhou Y."/>
        </authorList>
    </citation>
    <scope>NUCLEOTIDE SEQUENCE</scope>
    <source>
        <strain evidence="2">CGMCC 1.6293</strain>
    </source>
</reference>
<reference evidence="2" key="1">
    <citation type="journal article" date="2014" name="Int. J. Syst. Evol. Microbiol.">
        <title>Complete genome sequence of Corynebacterium casei LMG S-19264T (=DSM 44701T), isolated from a smear-ripened cheese.</title>
        <authorList>
            <consortium name="US DOE Joint Genome Institute (JGI-PGF)"/>
            <person name="Walter F."/>
            <person name="Albersmeier A."/>
            <person name="Kalinowski J."/>
            <person name="Ruckert C."/>
        </authorList>
    </citation>
    <scope>NUCLEOTIDE SEQUENCE</scope>
    <source>
        <strain evidence="2">CGMCC 1.6293</strain>
    </source>
</reference>
<evidence type="ECO:0000313" key="2">
    <source>
        <dbReference type="EMBL" id="GGM09049.1"/>
    </source>
</evidence>
<dbReference type="AlphaFoldDB" id="A0A917WJQ8"/>
<feature type="chain" id="PRO_5037088098" evidence="1">
    <location>
        <begin position="26"/>
        <end position="160"/>
    </location>
</feature>
<sequence>MGRKFIATILAAALAVTAVSAPARADNQDIMKFLAGATALVIIGKAIHDSKKKDDKRDHVSRYDNRHDRYDRRDRRDGHRWNRHDRHDRHDRRISMPAECRVDVRTPRGTIAGYGYRCVQRDARLANAIPGQCVTATRANRGPRFIYDSRCLARNGIRVN</sequence>
<keyword evidence="3" id="KW-1185">Reference proteome</keyword>
<keyword evidence="1" id="KW-0732">Signal</keyword>
<proteinExistence type="predicted"/>
<name>A0A917WJQ8_9RHOB</name>
<accession>A0A917WJQ8</accession>
<dbReference type="RefSeq" id="WP_036539157.1">
    <property type="nucleotide sequence ID" value="NZ_BMLF01000002.1"/>
</dbReference>
<gene>
    <name evidence="2" type="ORF">GCM10011534_33790</name>
</gene>